<evidence type="ECO:0000313" key="3">
    <source>
        <dbReference type="Proteomes" id="UP001596528"/>
    </source>
</evidence>
<comment type="caution">
    <text evidence="2">The sequence shown here is derived from an EMBL/GenBank/DDBJ whole genome shotgun (WGS) entry which is preliminary data.</text>
</comment>
<protein>
    <recommendedName>
        <fullName evidence="4">Copper amine oxidase N-terminal domain-containing protein</fullName>
    </recommendedName>
</protein>
<organism evidence="2 3">
    <name type="scientific">Paenibacillus thermoaerophilus</name>
    <dbReference type="NCBI Taxonomy" id="1215385"/>
    <lineage>
        <taxon>Bacteria</taxon>
        <taxon>Bacillati</taxon>
        <taxon>Bacillota</taxon>
        <taxon>Bacilli</taxon>
        <taxon>Bacillales</taxon>
        <taxon>Paenibacillaceae</taxon>
        <taxon>Paenibacillus</taxon>
    </lineage>
</organism>
<dbReference type="RefSeq" id="WP_138789913.1">
    <property type="nucleotide sequence ID" value="NZ_JBHTGQ010000039.1"/>
</dbReference>
<reference evidence="3" key="1">
    <citation type="journal article" date="2019" name="Int. J. Syst. Evol. Microbiol.">
        <title>The Global Catalogue of Microorganisms (GCM) 10K type strain sequencing project: providing services to taxonomists for standard genome sequencing and annotation.</title>
        <authorList>
            <consortium name="The Broad Institute Genomics Platform"/>
            <consortium name="The Broad Institute Genome Sequencing Center for Infectious Disease"/>
            <person name="Wu L."/>
            <person name="Ma J."/>
        </authorList>
    </citation>
    <scope>NUCLEOTIDE SEQUENCE [LARGE SCALE GENOMIC DNA]</scope>
    <source>
        <strain evidence="3">JCM 18657</strain>
    </source>
</reference>
<dbReference type="Proteomes" id="UP001596528">
    <property type="component" value="Unassembled WGS sequence"/>
</dbReference>
<name>A0ABW2V4W9_9BACL</name>
<evidence type="ECO:0008006" key="4">
    <source>
        <dbReference type="Google" id="ProtNLM"/>
    </source>
</evidence>
<dbReference type="EMBL" id="JBHTGQ010000039">
    <property type="protein sequence ID" value="MFC7751189.1"/>
    <property type="molecule type" value="Genomic_DNA"/>
</dbReference>
<feature type="coiled-coil region" evidence="1">
    <location>
        <begin position="60"/>
        <end position="87"/>
    </location>
</feature>
<proteinExistence type="predicted"/>
<accession>A0ABW2V4W9</accession>
<keyword evidence="1" id="KW-0175">Coiled coil</keyword>
<sequence length="190" mass="19632">MSQRNKWKWAGSIAVLGLGMWIGGAITTDASSPTQPGSPDDPLVTKSYVDKLLAGGSGGSVSADKAIQELQAELEKAKQELKKIVDQAGGIGGSTAPAAGLKVEVLKPGMKLFGGEGATVIVRNGDVRAISTDGNGIPDVTAGEDIQDGQTVGLNHMLLFPRDGTRGITPGPQQKDDVYVIVQGPYVIIP</sequence>
<gene>
    <name evidence="2" type="ORF">ACFQWB_14815</name>
</gene>
<keyword evidence="3" id="KW-1185">Reference proteome</keyword>
<evidence type="ECO:0000256" key="1">
    <source>
        <dbReference type="SAM" id="Coils"/>
    </source>
</evidence>
<evidence type="ECO:0000313" key="2">
    <source>
        <dbReference type="EMBL" id="MFC7751189.1"/>
    </source>
</evidence>